<dbReference type="PANTHER" id="PTHR45138">
    <property type="entry name" value="REGULATORY COMPONENTS OF SENSORY TRANSDUCTION SYSTEM"/>
    <property type="match status" value="1"/>
</dbReference>
<dbReference type="NCBIfam" id="TIGR00254">
    <property type="entry name" value="GGDEF"/>
    <property type="match status" value="1"/>
</dbReference>
<comment type="caution">
    <text evidence="12">The sequence shown here is derived from an EMBL/GenBank/DDBJ whole genome shotgun (WGS) entry which is preliminary data.</text>
</comment>
<reference evidence="12 13" key="1">
    <citation type="journal article" date="2017" name="ISME J.">
        <title>Energy and carbon metabolisms in a deep terrestrial subsurface fluid microbial community.</title>
        <authorList>
            <person name="Momper L."/>
            <person name="Jungbluth S.P."/>
            <person name="Lee M.D."/>
            <person name="Amend J.P."/>
        </authorList>
    </citation>
    <scope>NUCLEOTIDE SEQUENCE [LARGE SCALE GENOMIC DNA]</scope>
    <source>
        <strain evidence="12">SURF_5</strain>
    </source>
</reference>
<dbReference type="Gene3D" id="3.30.70.270">
    <property type="match status" value="1"/>
</dbReference>
<protein>
    <recommendedName>
        <fullName evidence="1">diguanylate cyclase</fullName>
        <ecNumber evidence="1">2.7.7.65</ecNumber>
    </recommendedName>
</protein>
<dbReference type="GO" id="GO:0000160">
    <property type="term" value="P:phosphorelay signal transduction system"/>
    <property type="evidence" value="ECO:0007669"/>
    <property type="project" value="UniProtKB-KW"/>
</dbReference>
<evidence type="ECO:0000259" key="10">
    <source>
        <dbReference type="PROSITE" id="PS50113"/>
    </source>
</evidence>
<dbReference type="InterPro" id="IPR043128">
    <property type="entry name" value="Rev_trsase/Diguanyl_cyclase"/>
</dbReference>
<dbReference type="PROSITE" id="PS50887">
    <property type="entry name" value="GGDEF"/>
    <property type="match status" value="1"/>
</dbReference>
<evidence type="ECO:0000256" key="4">
    <source>
        <dbReference type="ARBA" id="ARBA00023015"/>
    </source>
</evidence>
<dbReference type="Gene3D" id="3.30.450.20">
    <property type="entry name" value="PAS domain"/>
    <property type="match status" value="1"/>
</dbReference>
<dbReference type="SMART" id="SM00091">
    <property type="entry name" value="PAS"/>
    <property type="match status" value="1"/>
</dbReference>
<dbReference type="SUPFAM" id="SSF55073">
    <property type="entry name" value="Nucleotide cyclase"/>
    <property type="match status" value="1"/>
</dbReference>
<evidence type="ECO:0000259" key="9">
    <source>
        <dbReference type="PROSITE" id="PS50112"/>
    </source>
</evidence>
<keyword evidence="4" id="KW-0805">Transcription regulation</keyword>
<accession>A0A3A4NG46</accession>
<evidence type="ECO:0000256" key="1">
    <source>
        <dbReference type="ARBA" id="ARBA00012528"/>
    </source>
</evidence>
<dbReference type="EC" id="2.7.7.65" evidence="1"/>
<dbReference type="PROSITE" id="PS50110">
    <property type="entry name" value="RESPONSE_REGULATORY"/>
    <property type="match status" value="1"/>
</dbReference>
<dbReference type="Pfam" id="PF00989">
    <property type="entry name" value="PAS"/>
    <property type="match status" value="1"/>
</dbReference>
<dbReference type="InterPro" id="IPR000160">
    <property type="entry name" value="GGDEF_dom"/>
</dbReference>
<dbReference type="PROSITE" id="PS50113">
    <property type="entry name" value="PAC"/>
    <property type="match status" value="1"/>
</dbReference>
<name>A0A3A4NG46_ABYX5</name>
<keyword evidence="5" id="KW-0804">Transcription</keyword>
<dbReference type="CDD" id="cd00130">
    <property type="entry name" value="PAS"/>
    <property type="match status" value="1"/>
</dbReference>
<dbReference type="GO" id="GO:0006355">
    <property type="term" value="P:regulation of DNA-templated transcription"/>
    <property type="evidence" value="ECO:0007669"/>
    <property type="project" value="InterPro"/>
</dbReference>
<evidence type="ECO:0000256" key="2">
    <source>
        <dbReference type="ARBA" id="ARBA00022553"/>
    </source>
</evidence>
<feature type="modified residue" description="4-aspartylphosphate" evidence="7">
    <location>
        <position position="59"/>
    </location>
</feature>
<dbReference type="SMART" id="SM00448">
    <property type="entry name" value="REC"/>
    <property type="match status" value="1"/>
</dbReference>
<dbReference type="InterPro" id="IPR050469">
    <property type="entry name" value="Diguanylate_Cyclase"/>
</dbReference>
<gene>
    <name evidence="12" type="ORF">C4520_16080</name>
</gene>
<proteinExistence type="predicted"/>
<evidence type="ECO:0000259" key="8">
    <source>
        <dbReference type="PROSITE" id="PS50110"/>
    </source>
</evidence>
<dbReference type="InterPro" id="IPR000700">
    <property type="entry name" value="PAS-assoc_C"/>
</dbReference>
<dbReference type="PANTHER" id="PTHR45138:SF9">
    <property type="entry name" value="DIGUANYLATE CYCLASE DGCM-RELATED"/>
    <property type="match status" value="1"/>
</dbReference>
<evidence type="ECO:0000313" key="13">
    <source>
        <dbReference type="Proteomes" id="UP000265882"/>
    </source>
</evidence>
<dbReference type="CDD" id="cd01949">
    <property type="entry name" value="GGDEF"/>
    <property type="match status" value="1"/>
</dbReference>
<dbReference type="FunFam" id="3.40.50.2300:FF:000018">
    <property type="entry name" value="DNA-binding transcriptional regulator NtrC"/>
    <property type="match status" value="1"/>
</dbReference>
<feature type="domain" description="GGDEF" evidence="11">
    <location>
        <begin position="318"/>
        <end position="445"/>
    </location>
</feature>
<comment type="catalytic activity">
    <reaction evidence="6">
        <text>2 GTP = 3',3'-c-di-GMP + 2 diphosphate</text>
        <dbReference type="Rhea" id="RHEA:24898"/>
        <dbReference type="ChEBI" id="CHEBI:33019"/>
        <dbReference type="ChEBI" id="CHEBI:37565"/>
        <dbReference type="ChEBI" id="CHEBI:58805"/>
        <dbReference type="EC" id="2.7.7.65"/>
    </reaction>
</comment>
<dbReference type="GO" id="GO:0043709">
    <property type="term" value="P:cell adhesion involved in single-species biofilm formation"/>
    <property type="evidence" value="ECO:0007669"/>
    <property type="project" value="TreeGrafter"/>
</dbReference>
<feature type="domain" description="PAS" evidence="9">
    <location>
        <begin position="161"/>
        <end position="206"/>
    </location>
</feature>
<evidence type="ECO:0000313" key="12">
    <source>
        <dbReference type="EMBL" id="RJP17645.1"/>
    </source>
</evidence>
<evidence type="ECO:0000256" key="5">
    <source>
        <dbReference type="ARBA" id="ARBA00023163"/>
    </source>
</evidence>
<dbReference type="NCBIfam" id="TIGR00229">
    <property type="entry name" value="sensory_box"/>
    <property type="match status" value="1"/>
</dbReference>
<evidence type="ECO:0000256" key="3">
    <source>
        <dbReference type="ARBA" id="ARBA00023012"/>
    </source>
</evidence>
<dbReference type="SMART" id="SM00267">
    <property type="entry name" value="GGDEF"/>
    <property type="match status" value="1"/>
</dbReference>
<dbReference type="Proteomes" id="UP000265882">
    <property type="component" value="Unassembled WGS sequence"/>
</dbReference>
<keyword evidence="3" id="KW-0902">Two-component regulatory system</keyword>
<dbReference type="SUPFAM" id="SSF55785">
    <property type="entry name" value="PYP-like sensor domain (PAS domain)"/>
    <property type="match status" value="1"/>
</dbReference>
<keyword evidence="2 7" id="KW-0597">Phosphoprotein</keyword>
<feature type="domain" description="PAC" evidence="10">
    <location>
        <begin position="233"/>
        <end position="286"/>
    </location>
</feature>
<dbReference type="Pfam" id="PF00072">
    <property type="entry name" value="Response_reg"/>
    <property type="match status" value="1"/>
</dbReference>
<dbReference type="GO" id="GO:1902201">
    <property type="term" value="P:negative regulation of bacterial-type flagellum-dependent cell motility"/>
    <property type="evidence" value="ECO:0007669"/>
    <property type="project" value="TreeGrafter"/>
</dbReference>
<dbReference type="InterPro" id="IPR011006">
    <property type="entry name" value="CheY-like_superfamily"/>
</dbReference>
<dbReference type="EMBL" id="QZKU01000113">
    <property type="protein sequence ID" value="RJP17645.1"/>
    <property type="molecule type" value="Genomic_DNA"/>
</dbReference>
<dbReference type="GO" id="GO:0005886">
    <property type="term" value="C:plasma membrane"/>
    <property type="evidence" value="ECO:0007669"/>
    <property type="project" value="TreeGrafter"/>
</dbReference>
<dbReference type="AlphaFoldDB" id="A0A3A4NG46"/>
<evidence type="ECO:0000256" key="6">
    <source>
        <dbReference type="ARBA" id="ARBA00034247"/>
    </source>
</evidence>
<dbReference type="InterPro" id="IPR001789">
    <property type="entry name" value="Sig_transdc_resp-reg_receiver"/>
</dbReference>
<dbReference type="Pfam" id="PF00990">
    <property type="entry name" value="GGDEF"/>
    <property type="match status" value="1"/>
</dbReference>
<evidence type="ECO:0000259" key="11">
    <source>
        <dbReference type="PROSITE" id="PS50887"/>
    </source>
</evidence>
<dbReference type="PROSITE" id="PS50112">
    <property type="entry name" value="PAS"/>
    <property type="match status" value="1"/>
</dbReference>
<dbReference type="Gene3D" id="3.40.50.2300">
    <property type="match status" value="1"/>
</dbReference>
<feature type="domain" description="Response regulatory" evidence="8">
    <location>
        <begin position="10"/>
        <end position="124"/>
    </location>
</feature>
<dbReference type="InterPro" id="IPR035965">
    <property type="entry name" value="PAS-like_dom_sf"/>
</dbReference>
<evidence type="ECO:0000256" key="7">
    <source>
        <dbReference type="PROSITE-ProRule" id="PRU00169"/>
    </source>
</evidence>
<sequence length="452" mass="51179">MKPANSPERKLLIVDDDPDLLELIKTKLEAENYSCEAAPNVETALALVRERQFDLVISDLRLPGIDGFTFIEVLKAKYPALGIIVITGMAEIESAVKAMRAGADDYLTKPFNLDHMVISIERTLEKQRLIIENRDYQQFLEQRVREATQEQRKVFHELRKTKEYLENLIESCVDAIISFDLNGKIRFCNRSTENLLGRPVAEVLGQHICTFCSGGRPAAERLIKTIHLQQKVRNCEIELLSVSSNQITTASVSASLLQDVEDSDLAIIAIFKDITEQKKLQTELQELSIKDNLTSLFNQRHFYRVLEKEMIRAARQKHPLCLLLLDLDNFKQFNDSQGHLAGDRILEQVGSIINECTREYVDHAFRYGGDEFTIILSETTIRQATEVAERIQRSLKQAFSGALSLSIGLAQFRAGLELENFINSADKAMYNAKRAGGNQIALAGVRRRSVHK</sequence>
<dbReference type="SUPFAM" id="SSF52172">
    <property type="entry name" value="CheY-like"/>
    <property type="match status" value="1"/>
</dbReference>
<dbReference type="InterPro" id="IPR013767">
    <property type="entry name" value="PAS_fold"/>
</dbReference>
<dbReference type="InterPro" id="IPR000014">
    <property type="entry name" value="PAS"/>
</dbReference>
<organism evidence="12 13">
    <name type="scientific">Abyssobacteria bacterium (strain SURF_5)</name>
    <dbReference type="NCBI Taxonomy" id="2093360"/>
    <lineage>
        <taxon>Bacteria</taxon>
        <taxon>Pseudomonadati</taxon>
        <taxon>Candidatus Hydrogenedentota</taxon>
        <taxon>Candidatus Abyssobacteria</taxon>
    </lineage>
</organism>
<dbReference type="InterPro" id="IPR029787">
    <property type="entry name" value="Nucleotide_cyclase"/>
</dbReference>
<dbReference type="FunFam" id="3.30.70.270:FF:000001">
    <property type="entry name" value="Diguanylate cyclase domain protein"/>
    <property type="match status" value="1"/>
</dbReference>
<dbReference type="GO" id="GO:0052621">
    <property type="term" value="F:diguanylate cyclase activity"/>
    <property type="evidence" value="ECO:0007669"/>
    <property type="project" value="UniProtKB-EC"/>
</dbReference>